<gene>
    <name evidence="3" type="ORF">BQ8482_10016</name>
</gene>
<dbReference type="PRINTS" id="PR00081">
    <property type="entry name" value="GDHRDH"/>
</dbReference>
<dbReference type="GO" id="GO:0016491">
    <property type="term" value="F:oxidoreductase activity"/>
    <property type="evidence" value="ECO:0007669"/>
    <property type="project" value="UniProtKB-KW"/>
</dbReference>
<protein>
    <submittedName>
        <fullName evidence="3">Putative Granaticin polyketide synthase ketoacyl reductase 2</fullName>
        <ecNumber evidence="3">1.3.1.-</ecNumber>
    </submittedName>
</protein>
<dbReference type="InterPro" id="IPR002347">
    <property type="entry name" value="SDR_fam"/>
</dbReference>
<evidence type="ECO:0000256" key="2">
    <source>
        <dbReference type="ARBA" id="ARBA00023002"/>
    </source>
</evidence>
<dbReference type="PRINTS" id="PR00080">
    <property type="entry name" value="SDRFAMILY"/>
</dbReference>
<keyword evidence="4" id="KW-1185">Reference proteome</keyword>
<dbReference type="CDD" id="cd05233">
    <property type="entry name" value="SDR_c"/>
    <property type="match status" value="1"/>
</dbReference>
<dbReference type="RefSeq" id="WP_123145733.1">
    <property type="nucleotide sequence ID" value="NZ_FUIG01000001.1"/>
</dbReference>
<evidence type="ECO:0000313" key="4">
    <source>
        <dbReference type="Proteomes" id="UP000245698"/>
    </source>
</evidence>
<sequence length="263" mass="28463">MAKVAIVTGSATGMGATCAIELAARGWNVTINYTRSKKEADETYAKVKAQGVEAIVVRADVGHDADCRNLAAETLSEWGRIDGLINNAATTKFQKVGDLEDVTPEDFDRIFRVNTTGAFMMGRAVFPAMRKQWEERKERGAIVNVSTNATLIGNGSSLPYILSKGALNTLTLMLARWLSPAVRVNAISPGLIQTGWMLNGVGEVEYNKMKEEEEQRTPLRQAGTPEQMSEAALFFLTEASNITGQNIVVDAGSHLGLLPKPCS</sequence>
<proteinExistence type="inferred from homology"/>
<dbReference type="PANTHER" id="PTHR43639:SF1">
    <property type="entry name" value="SHORT-CHAIN DEHYDROGENASE_REDUCTASE FAMILY PROTEIN"/>
    <property type="match status" value="1"/>
</dbReference>
<dbReference type="EMBL" id="FUIG01000001">
    <property type="protein sequence ID" value="SJM27800.1"/>
    <property type="molecule type" value="Genomic_DNA"/>
</dbReference>
<dbReference type="Proteomes" id="UP000245698">
    <property type="component" value="Unassembled WGS sequence"/>
</dbReference>
<evidence type="ECO:0000313" key="3">
    <source>
        <dbReference type="EMBL" id="SJM27800.1"/>
    </source>
</evidence>
<dbReference type="Pfam" id="PF13561">
    <property type="entry name" value="adh_short_C2"/>
    <property type="match status" value="1"/>
</dbReference>
<name>A0A2P9A9K3_9HYPH</name>
<dbReference type="EC" id="1.3.1.-" evidence="3"/>
<evidence type="ECO:0000256" key="1">
    <source>
        <dbReference type="ARBA" id="ARBA00006484"/>
    </source>
</evidence>
<organism evidence="3 4">
    <name type="scientific">Mesorhizobium delmotii</name>
    <dbReference type="NCBI Taxonomy" id="1631247"/>
    <lineage>
        <taxon>Bacteria</taxon>
        <taxon>Pseudomonadati</taxon>
        <taxon>Pseudomonadota</taxon>
        <taxon>Alphaproteobacteria</taxon>
        <taxon>Hyphomicrobiales</taxon>
        <taxon>Phyllobacteriaceae</taxon>
        <taxon>Mesorhizobium</taxon>
    </lineage>
</organism>
<accession>A0A2P9A9K3</accession>
<dbReference type="AlphaFoldDB" id="A0A2P9A9K3"/>
<dbReference type="Gene3D" id="3.40.50.720">
    <property type="entry name" value="NAD(P)-binding Rossmann-like Domain"/>
    <property type="match status" value="1"/>
</dbReference>
<dbReference type="FunFam" id="3.40.50.720:FF:000084">
    <property type="entry name" value="Short-chain dehydrogenase reductase"/>
    <property type="match status" value="1"/>
</dbReference>
<dbReference type="InterPro" id="IPR036291">
    <property type="entry name" value="NAD(P)-bd_dom_sf"/>
</dbReference>
<comment type="similarity">
    <text evidence="1">Belongs to the short-chain dehydrogenases/reductases (SDR) family.</text>
</comment>
<keyword evidence="2 3" id="KW-0560">Oxidoreductase</keyword>
<dbReference type="PANTHER" id="PTHR43639">
    <property type="entry name" value="OXIDOREDUCTASE, SHORT-CHAIN DEHYDROGENASE/REDUCTASE FAMILY (AFU_ORTHOLOGUE AFUA_5G02870)"/>
    <property type="match status" value="1"/>
</dbReference>
<dbReference type="SUPFAM" id="SSF51735">
    <property type="entry name" value="NAD(P)-binding Rossmann-fold domains"/>
    <property type="match status" value="1"/>
</dbReference>
<reference evidence="4" key="1">
    <citation type="submission" date="2016-12" db="EMBL/GenBank/DDBJ databases">
        <authorList>
            <person name="Brunel B."/>
        </authorList>
    </citation>
    <scope>NUCLEOTIDE SEQUENCE [LARGE SCALE GENOMIC DNA]</scope>
</reference>